<dbReference type="EMBL" id="ML119720">
    <property type="protein sequence ID" value="RPA77858.1"/>
    <property type="molecule type" value="Genomic_DNA"/>
</dbReference>
<sequence length="149" mass="15516">MSAPSYSEASAVDVQGQIAKRRSSIQIGNTIFKEAIPERCYPLTAASPAITTPLRCHHHPLPQPSPDRTPLTLPATISPARSLSLPLAIITATTVSVVFTSQAVIIAAAATITAAATAVLFTSQGATITGTDFITSQASSSQFPEHLFS</sequence>
<dbReference type="AlphaFoldDB" id="A0A3N4HZF1"/>
<accession>A0A3N4HZF1</accession>
<keyword evidence="2" id="KW-1185">Reference proteome</keyword>
<organism evidence="1 2">
    <name type="scientific">Ascobolus immersus RN42</name>
    <dbReference type="NCBI Taxonomy" id="1160509"/>
    <lineage>
        <taxon>Eukaryota</taxon>
        <taxon>Fungi</taxon>
        <taxon>Dikarya</taxon>
        <taxon>Ascomycota</taxon>
        <taxon>Pezizomycotina</taxon>
        <taxon>Pezizomycetes</taxon>
        <taxon>Pezizales</taxon>
        <taxon>Ascobolaceae</taxon>
        <taxon>Ascobolus</taxon>
    </lineage>
</organism>
<protein>
    <submittedName>
        <fullName evidence="1">Uncharacterized protein</fullName>
    </submittedName>
</protein>
<reference evidence="1 2" key="1">
    <citation type="journal article" date="2018" name="Nat. Ecol. Evol.">
        <title>Pezizomycetes genomes reveal the molecular basis of ectomycorrhizal truffle lifestyle.</title>
        <authorList>
            <person name="Murat C."/>
            <person name="Payen T."/>
            <person name="Noel B."/>
            <person name="Kuo A."/>
            <person name="Morin E."/>
            <person name="Chen J."/>
            <person name="Kohler A."/>
            <person name="Krizsan K."/>
            <person name="Balestrini R."/>
            <person name="Da Silva C."/>
            <person name="Montanini B."/>
            <person name="Hainaut M."/>
            <person name="Levati E."/>
            <person name="Barry K.W."/>
            <person name="Belfiori B."/>
            <person name="Cichocki N."/>
            <person name="Clum A."/>
            <person name="Dockter R.B."/>
            <person name="Fauchery L."/>
            <person name="Guy J."/>
            <person name="Iotti M."/>
            <person name="Le Tacon F."/>
            <person name="Lindquist E.A."/>
            <person name="Lipzen A."/>
            <person name="Malagnac F."/>
            <person name="Mello A."/>
            <person name="Molinier V."/>
            <person name="Miyauchi S."/>
            <person name="Poulain J."/>
            <person name="Riccioni C."/>
            <person name="Rubini A."/>
            <person name="Sitrit Y."/>
            <person name="Splivallo R."/>
            <person name="Traeger S."/>
            <person name="Wang M."/>
            <person name="Zifcakova L."/>
            <person name="Wipf D."/>
            <person name="Zambonelli A."/>
            <person name="Paolocci F."/>
            <person name="Nowrousian M."/>
            <person name="Ottonello S."/>
            <person name="Baldrian P."/>
            <person name="Spatafora J.W."/>
            <person name="Henrissat B."/>
            <person name="Nagy L.G."/>
            <person name="Aury J.M."/>
            <person name="Wincker P."/>
            <person name="Grigoriev I.V."/>
            <person name="Bonfante P."/>
            <person name="Martin F.M."/>
        </authorList>
    </citation>
    <scope>NUCLEOTIDE SEQUENCE [LARGE SCALE GENOMIC DNA]</scope>
    <source>
        <strain evidence="1 2">RN42</strain>
    </source>
</reference>
<evidence type="ECO:0000313" key="1">
    <source>
        <dbReference type="EMBL" id="RPA77858.1"/>
    </source>
</evidence>
<dbReference type="Proteomes" id="UP000275078">
    <property type="component" value="Unassembled WGS sequence"/>
</dbReference>
<name>A0A3N4HZF1_ASCIM</name>
<proteinExistence type="predicted"/>
<gene>
    <name evidence="1" type="ORF">BJ508DRAFT_329865</name>
</gene>
<evidence type="ECO:0000313" key="2">
    <source>
        <dbReference type="Proteomes" id="UP000275078"/>
    </source>
</evidence>